<protein>
    <recommendedName>
        <fullName evidence="6">Medium/long-chain acyl-CoA thioesterase YigI</fullName>
        <ecNumber evidence="5">3.1.2.20</ecNumber>
    </recommendedName>
</protein>
<name>Q0HZT7_SHESR</name>
<dbReference type="HOGENOM" id="CLU_089876_7_2_6"/>
<dbReference type="NCBIfam" id="TIGR00369">
    <property type="entry name" value="unchar_dom_1"/>
    <property type="match status" value="1"/>
</dbReference>
<dbReference type="InterPro" id="IPR003736">
    <property type="entry name" value="PAAI_dom"/>
</dbReference>
<accession>Q0HZT7</accession>
<feature type="domain" description="Thioesterase" evidence="8">
    <location>
        <begin position="56"/>
        <end position="142"/>
    </location>
</feature>
<dbReference type="NCBIfam" id="NF008675">
    <property type="entry name" value="PRK11688.1"/>
    <property type="match status" value="1"/>
</dbReference>
<comment type="catalytic activity">
    <reaction evidence="7">
        <text>a medium-chain fatty acyl-CoA + H2O = a medium-chain fatty acid + CoA + H(+)</text>
        <dbReference type="Rhea" id="RHEA:68184"/>
        <dbReference type="ChEBI" id="CHEBI:15377"/>
        <dbReference type="ChEBI" id="CHEBI:15378"/>
        <dbReference type="ChEBI" id="CHEBI:57287"/>
        <dbReference type="ChEBI" id="CHEBI:59558"/>
        <dbReference type="ChEBI" id="CHEBI:90546"/>
    </reaction>
</comment>
<evidence type="ECO:0000313" key="9">
    <source>
        <dbReference type="EMBL" id="ABI41368.1"/>
    </source>
</evidence>
<comment type="similarity">
    <text evidence="4">Belongs to the YigI thioesterase family.</text>
</comment>
<dbReference type="Gene3D" id="3.10.129.10">
    <property type="entry name" value="Hotdog Thioesterase"/>
    <property type="match status" value="1"/>
</dbReference>
<evidence type="ECO:0000256" key="1">
    <source>
        <dbReference type="ARBA" id="ARBA00022801"/>
    </source>
</evidence>
<organism evidence="9">
    <name type="scientific">Shewanella sp. (strain MR-7)</name>
    <dbReference type="NCBI Taxonomy" id="60481"/>
    <lineage>
        <taxon>Bacteria</taxon>
        <taxon>Pseudomonadati</taxon>
        <taxon>Pseudomonadota</taxon>
        <taxon>Gammaproteobacteria</taxon>
        <taxon>Alteromonadales</taxon>
        <taxon>Shewanellaceae</taxon>
        <taxon>Shewanella</taxon>
    </lineage>
</organism>
<dbReference type="InterPro" id="IPR029069">
    <property type="entry name" value="HotDog_dom_sf"/>
</dbReference>
<evidence type="ECO:0000256" key="7">
    <source>
        <dbReference type="ARBA" id="ARBA00048062"/>
    </source>
</evidence>
<dbReference type="Pfam" id="PF03061">
    <property type="entry name" value="4HBT"/>
    <property type="match status" value="1"/>
</dbReference>
<keyword evidence="1" id="KW-0378">Hydrolase</keyword>
<proteinExistence type="inferred from homology"/>
<evidence type="ECO:0000256" key="2">
    <source>
        <dbReference type="ARBA" id="ARBA00035880"/>
    </source>
</evidence>
<dbReference type="EMBL" id="CP000444">
    <property type="protein sequence ID" value="ABI41368.1"/>
    <property type="molecule type" value="Genomic_DNA"/>
</dbReference>
<dbReference type="CDD" id="cd03443">
    <property type="entry name" value="PaaI_thioesterase"/>
    <property type="match status" value="1"/>
</dbReference>
<dbReference type="KEGG" id="shm:Shewmr7_0365"/>
<evidence type="ECO:0000256" key="4">
    <source>
        <dbReference type="ARBA" id="ARBA00038381"/>
    </source>
</evidence>
<dbReference type="InterPro" id="IPR006683">
    <property type="entry name" value="Thioestr_dom"/>
</dbReference>
<dbReference type="PANTHER" id="PTHR43240">
    <property type="entry name" value="1,4-DIHYDROXY-2-NAPHTHOYL-COA THIOESTERASE 1"/>
    <property type="match status" value="1"/>
</dbReference>
<evidence type="ECO:0000259" key="8">
    <source>
        <dbReference type="Pfam" id="PF03061"/>
    </source>
</evidence>
<evidence type="ECO:0000256" key="6">
    <source>
        <dbReference type="ARBA" id="ARBA00040062"/>
    </source>
</evidence>
<evidence type="ECO:0000256" key="5">
    <source>
        <dbReference type="ARBA" id="ARBA00038894"/>
    </source>
</evidence>
<dbReference type="SUPFAM" id="SSF54637">
    <property type="entry name" value="Thioesterase/thiol ester dehydrase-isomerase"/>
    <property type="match status" value="1"/>
</dbReference>
<evidence type="ECO:0000256" key="3">
    <source>
        <dbReference type="ARBA" id="ARBA00036002"/>
    </source>
</evidence>
<gene>
    <name evidence="9" type="ordered locus">Shewmr7_0365</name>
</gene>
<reference evidence="9" key="1">
    <citation type="submission" date="2006-08" db="EMBL/GenBank/DDBJ databases">
        <title>Complete sequence of Chromosome1 of Shewanella sp. MR-7.</title>
        <authorList>
            <consortium name="US DOE Joint Genome Institute"/>
            <person name="Copeland A."/>
            <person name="Lucas S."/>
            <person name="Lapidus A."/>
            <person name="Barry K."/>
            <person name="Detter J.C."/>
            <person name="Glavina del Rio T."/>
            <person name="Hammon N."/>
            <person name="Israni S."/>
            <person name="Dalin E."/>
            <person name="Tice H."/>
            <person name="Pitluck S."/>
            <person name="Kiss H."/>
            <person name="Brettin T."/>
            <person name="Bruce D."/>
            <person name="Han C."/>
            <person name="Tapia R."/>
            <person name="Gilna P."/>
            <person name="Schmutz J."/>
            <person name="Larimer F."/>
            <person name="Land M."/>
            <person name="Hauser L."/>
            <person name="Kyrpides N."/>
            <person name="Mikhailova N."/>
            <person name="Nealson K."/>
            <person name="Konstantinidis K."/>
            <person name="Klappenbach J."/>
            <person name="Tiedje J."/>
            <person name="Richardson P."/>
        </authorList>
    </citation>
    <scope>NUCLEOTIDE SEQUENCE</scope>
    <source>
        <strain evidence="9">MR-7</strain>
    </source>
</reference>
<dbReference type="AlphaFoldDB" id="Q0HZT7"/>
<dbReference type="GO" id="GO:0047617">
    <property type="term" value="F:fatty acyl-CoA hydrolase activity"/>
    <property type="evidence" value="ECO:0007669"/>
    <property type="project" value="UniProtKB-EC"/>
</dbReference>
<comment type="catalytic activity">
    <reaction evidence="3">
        <text>a long-chain fatty acyl-CoA + H2O = a long-chain fatty acid + CoA + H(+)</text>
        <dbReference type="Rhea" id="RHEA:67680"/>
        <dbReference type="ChEBI" id="CHEBI:15377"/>
        <dbReference type="ChEBI" id="CHEBI:15378"/>
        <dbReference type="ChEBI" id="CHEBI:57287"/>
        <dbReference type="ChEBI" id="CHEBI:57560"/>
        <dbReference type="ChEBI" id="CHEBI:83139"/>
    </reaction>
</comment>
<sequence length="154" mass="16982">MINPIQAEVLKRVAEVFDQHVPFHNLLGLDIKRYDIDGVEVVINMKPELIGNIHQQILHGGVTATVLDVVGGLTAFAGLVASRDDWTVEELQQRLQTLGTIDMRVDYLRPGRGQFFTGTGSVIRAGNRVSVCRMELHNEQGTHIAFGTGTYMVG</sequence>
<dbReference type="EC" id="3.1.2.20" evidence="5"/>
<comment type="catalytic activity">
    <reaction evidence="2">
        <text>a fatty acyl-CoA + H2O = a fatty acid + CoA + H(+)</text>
        <dbReference type="Rhea" id="RHEA:16781"/>
        <dbReference type="ChEBI" id="CHEBI:15377"/>
        <dbReference type="ChEBI" id="CHEBI:15378"/>
        <dbReference type="ChEBI" id="CHEBI:28868"/>
        <dbReference type="ChEBI" id="CHEBI:57287"/>
        <dbReference type="ChEBI" id="CHEBI:77636"/>
        <dbReference type="EC" id="3.1.2.20"/>
    </reaction>
</comment>
<dbReference type="PANTHER" id="PTHR43240:SF20">
    <property type="entry name" value="MEDIUM_LONG-CHAIN ACYL-COA THIOESTERASE YIGI"/>
    <property type="match status" value="1"/>
</dbReference>